<feature type="chain" id="PRO_5040206405" evidence="1">
    <location>
        <begin position="35"/>
        <end position="194"/>
    </location>
</feature>
<gene>
    <name evidence="2" type="ORF">BEMITA_LOCUS5563</name>
</gene>
<dbReference type="Proteomes" id="UP001152759">
    <property type="component" value="Chromosome 3"/>
</dbReference>
<evidence type="ECO:0000313" key="3">
    <source>
        <dbReference type="Proteomes" id="UP001152759"/>
    </source>
</evidence>
<protein>
    <submittedName>
        <fullName evidence="2">Uncharacterized protein</fullName>
    </submittedName>
</protein>
<organism evidence="2 3">
    <name type="scientific">Bemisia tabaci</name>
    <name type="common">Sweetpotato whitefly</name>
    <name type="synonym">Aleurodes tabaci</name>
    <dbReference type="NCBI Taxonomy" id="7038"/>
    <lineage>
        <taxon>Eukaryota</taxon>
        <taxon>Metazoa</taxon>
        <taxon>Ecdysozoa</taxon>
        <taxon>Arthropoda</taxon>
        <taxon>Hexapoda</taxon>
        <taxon>Insecta</taxon>
        <taxon>Pterygota</taxon>
        <taxon>Neoptera</taxon>
        <taxon>Paraneoptera</taxon>
        <taxon>Hemiptera</taxon>
        <taxon>Sternorrhyncha</taxon>
        <taxon>Aleyrodoidea</taxon>
        <taxon>Aleyrodidae</taxon>
        <taxon>Aleyrodinae</taxon>
        <taxon>Bemisia</taxon>
    </lineage>
</organism>
<keyword evidence="1" id="KW-0732">Signal</keyword>
<accession>A0A9P0CCP8</accession>
<dbReference type="AlphaFoldDB" id="A0A9P0CCP8"/>
<dbReference type="EMBL" id="OU963864">
    <property type="protein sequence ID" value="CAH0768419.1"/>
    <property type="molecule type" value="Genomic_DNA"/>
</dbReference>
<sequence length="194" mass="22406">MATPSSNTACVYRSLNRFLFQLMTSLLIATVLESGEIRGWLDLHDSEEAKDNLGSPLRPLINPVHHQALFMDMETRELYNLYNWRDICDTELMPRQSKKSKWAVRGHDALEQFCKNAFKGWEALKERELMERCPKAQDPGCRPLDGKTRCTVRIRYSNTTDKMKLVSLKYCSKGIDWEGLKPDAAETQGQWGFQ</sequence>
<proteinExistence type="predicted"/>
<reference evidence="2" key="1">
    <citation type="submission" date="2021-12" db="EMBL/GenBank/DDBJ databases">
        <authorList>
            <person name="King R."/>
        </authorList>
    </citation>
    <scope>NUCLEOTIDE SEQUENCE</scope>
</reference>
<feature type="signal peptide" evidence="1">
    <location>
        <begin position="1"/>
        <end position="34"/>
    </location>
</feature>
<evidence type="ECO:0000256" key="1">
    <source>
        <dbReference type="SAM" id="SignalP"/>
    </source>
</evidence>
<name>A0A9P0CCP8_BEMTA</name>
<keyword evidence="3" id="KW-1185">Reference proteome</keyword>
<evidence type="ECO:0000313" key="2">
    <source>
        <dbReference type="EMBL" id="CAH0768419.1"/>
    </source>
</evidence>